<evidence type="ECO:0000313" key="2">
    <source>
        <dbReference type="Proteomes" id="UP000324222"/>
    </source>
</evidence>
<reference evidence="1 2" key="1">
    <citation type="submission" date="2019-05" db="EMBL/GenBank/DDBJ databases">
        <title>Another draft genome of Portunus trituberculatus and its Hox gene families provides insights of decapod evolution.</title>
        <authorList>
            <person name="Jeong J.-H."/>
            <person name="Song I."/>
            <person name="Kim S."/>
            <person name="Choi T."/>
            <person name="Kim D."/>
            <person name="Ryu S."/>
            <person name="Kim W."/>
        </authorList>
    </citation>
    <scope>NUCLEOTIDE SEQUENCE [LARGE SCALE GENOMIC DNA]</scope>
    <source>
        <tissue evidence="1">Muscle</tissue>
    </source>
</reference>
<keyword evidence="2" id="KW-1185">Reference proteome</keyword>
<protein>
    <submittedName>
        <fullName evidence="1">Uncharacterized protein</fullName>
    </submittedName>
</protein>
<dbReference type="EMBL" id="VSRR010150024">
    <property type="protein sequence ID" value="MPD06224.1"/>
    <property type="molecule type" value="Genomic_DNA"/>
</dbReference>
<accession>A0A5B7KHA1</accession>
<proteinExistence type="predicted"/>
<dbReference type="Proteomes" id="UP000324222">
    <property type="component" value="Unassembled WGS sequence"/>
</dbReference>
<gene>
    <name evidence="1" type="ORF">E2C01_102021</name>
</gene>
<organism evidence="1 2">
    <name type="scientific">Portunus trituberculatus</name>
    <name type="common">Swimming crab</name>
    <name type="synonym">Neptunus trituberculatus</name>
    <dbReference type="NCBI Taxonomy" id="210409"/>
    <lineage>
        <taxon>Eukaryota</taxon>
        <taxon>Metazoa</taxon>
        <taxon>Ecdysozoa</taxon>
        <taxon>Arthropoda</taxon>
        <taxon>Crustacea</taxon>
        <taxon>Multicrustacea</taxon>
        <taxon>Malacostraca</taxon>
        <taxon>Eumalacostraca</taxon>
        <taxon>Eucarida</taxon>
        <taxon>Decapoda</taxon>
        <taxon>Pleocyemata</taxon>
        <taxon>Brachyura</taxon>
        <taxon>Eubrachyura</taxon>
        <taxon>Portunoidea</taxon>
        <taxon>Portunidae</taxon>
        <taxon>Portuninae</taxon>
        <taxon>Portunus</taxon>
    </lineage>
</organism>
<dbReference type="AlphaFoldDB" id="A0A5B7KHA1"/>
<name>A0A5B7KHA1_PORTR</name>
<sequence>MWSGVVAGKVHVCAGWGAADEDVLRGECRESRVWIEKRGRGE</sequence>
<evidence type="ECO:0000313" key="1">
    <source>
        <dbReference type="EMBL" id="MPD06224.1"/>
    </source>
</evidence>
<comment type="caution">
    <text evidence="1">The sequence shown here is derived from an EMBL/GenBank/DDBJ whole genome shotgun (WGS) entry which is preliminary data.</text>
</comment>